<sequence length="137" mass="15726">MTTKFEIIENESGRKMAIEVGIANTLLDIYEQRSLDQITRAYSYSQGFYILASHSSNDMKQYLLKLRPFQGLVKLLEHKNIDVIGDSISAILNILQIKSRSQSLKDSQQHFQILNEFGGVEKIFEILKNKLNKCITD</sequence>
<dbReference type="AlphaFoldDB" id="A0A5J4UNI4"/>
<protein>
    <submittedName>
        <fullName evidence="1">Uncharacterized protein</fullName>
    </submittedName>
</protein>
<comment type="caution">
    <text evidence="1">The sequence shown here is derived from an EMBL/GenBank/DDBJ whole genome shotgun (WGS) entry which is preliminary data.</text>
</comment>
<dbReference type="Proteomes" id="UP000324800">
    <property type="component" value="Unassembled WGS sequence"/>
</dbReference>
<dbReference type="Gene3D" id="1.25.10.10">
    <property type="entry name" value="Leucine-rich Repeat Variant"/>
    <property type="match status" value="1"/>
</dbReference>
<reference evidence="1 2" key="1">
    <citation type="submission" date="2019-03" db="EMBL/GenBank/DDBJ databases">
        <title>Single cell metagenomics reveals metabolic interactions within the superorganism composed of flagellate Streblomastix strix and complex community of Bacteroidetes bacteria on its surface.</title>
        <authorList>
            <person name="Treitli S.C."/>
            <person name="Kolisko M."/>
            <person name="Husnik F."/>
            <person name="Keeling P."/>
            <person name="Hampl V."/>
        </authorList>
    </citation>
    <scope>NUCLEOTIDE SEQUENCE [LARGE SCALE GENOMIC DNA]</scope>
    <source>
        <strain evidence="1">ST1C</strain>
    </source>
</reference>
<name>A0A5J4UNI4_9EUKA</name>
<dbReference type="SUPFAM" id="SSF48371">
    <property type="entry name" value="ARM repeat"/>
    <property type="match status" value="1"/>
</dbReference>
<proteinExistence type="predicted"/>
<evidence type="ECO:0000313" key="1">
    <source>
        <dbReference type="EMBL" id="KAA6372286.1"/>
    </source>
</evidence>
<organism evidence="1 2">
    <name type="scientific">Streblomastix strix</name>
    <dbReference type="NCBI Taxonomy" id="222440"/>
    <lineage>
        <taxon>Eukaryota</taxon>
        <taxon>Metamonada</taxon>
        <taxon>Preaxostyla</taxon>
        <taxon>Oxymonadida</taxon>
        <taxon>Streblomastigidae</taxon>
        <taxon>Streblomastix</taxon>
    </lineage>
</organism>
<evidence type="ECO:0000313" key="2">
    <source>
        <dbReference type="Proteomes" id="UP000324800"/>
    </source>
</evidence>
<dbReference type="EMBL" id="SNRW01013723">
    <property type="protein sequence ID" value="KAA6372286.1"/>
    <property type="molecule type" value="Genomic_DNA"/>
</dbReference>
<dbReference type="InterPro" id="IPR016024">
    <property type="entry name" value="ARM-type_fold"/>
</dbReference>
<dbReference type="InterPro" id="IPR011989">
    <property type="entry name" value="ARM-like"/>
</dbReference>
<gene>
    <name evidence="1" type="ORF">EZS28_032187</name>
</gene>
<accession>A0A5J4UNI4</accession>